<dbReference type="Proteomes" id="UP001557470">
    <property type="component" value="Unassembled WGS sequence"/>
</dbReference>
<organism evidence="3 4">
    <name type="scientific">Umbra pygmaea</name>
    <name type="common">Eastern mudminnow</name>
    <dbReference type="NCBI Taxonomy" id="75934"/>
    <lineage>
        <taxon>Eukaryota</taxon>
        <taxon>Metazoa</taxon>
        <taxon>Chordata</taxon>
        <taxon>Craniata</taxon>
        <taxon>Vertebrata</taxon>
        <taxon>Euteleostomi</taxon>
        <taxon>Actinopterygii</taxon>
        <taxon>Neopterygii</taxon>
        <taxon>Teleostei</taxon>
        <taxon>Protacanthopterygii</taxon>
        <taxon>Esociformes</taxon>
        <taxon>Umbridae</taxon>
        <taxon>Umbra</taxon>
    </lineage>
</organism>
<keyword evidence="4" id="KW-1185">Reference proteome</keyword>
<reference evidence="3 4" key="1">
    <citation type="submission" date="2024-06" db="EMBL/GenBank/DDBJ databases">
        <authorList>
            <person name="Pan Q."/>
            <person name="Wen M."/>
            <person name="Jouanno E."/>
            <person name="Zahm M."/>
            <person name="Klopp C."/>
            <person name="Cabau C."/>
            <person name="Louis A."/>
            <person name="Berthelot C."/>
            <person name="Parey E."/>
            <person name="Roest Crollius H."/>
            <person name="Montfort J."/>
            <person name="Robinson-Rechavi M."/>
            <person name="Bouchez O."/>
            <person name="Lampietro C."/>
            <person name="Lopez Roques C."/>
            <person name="Donnadieu C."/>
            <person name="Postlethwait J."/>
            <person name="Bobe J."/>
            <person name="Verreycken H."/>
            <person name="Guiguen Y."/>
        </authorList>
    </citation>
    <scope>NUCLEOTIDE SEQUENCE [LARGE SCALE GENOMIC DNA]</scope>
    <source>
        <strain evidence="3">Up_M1</strain>
        <tissue evidence="3">Testis</tissue>
    </source>
</reference>
<comment type="caution">
    <text evidence="3">The sequence shown here is derived from an EMBL/GenBank/DDBJ whole genome shotgun (WGS) entry which is preliminary data.</text>
</comment>
<keyword evidence="1" id="KW-0175">Coiled coil</keyword>
<name>A0ABD0Y890_UMBPY</name>
<dbReference type="EMBL" id="JAGEUA010000001">
    <property type="protein sequence ID" value="KAL1022096.1"/>
    <property type="molecule type" value="Genomic_DNA"/>
</dbReference>
<accession>A0ABD0Y890</accession>
<evidence type="ECO:0000256" key="1">
    <source>
        <dbReference type="SAM" id="Coils"/>
    </source>
</evidence>
<gene>
    <name evidence="3" type="ORF">UPYG_G00022160</name>
</gene>
<feature type="coiled-coil region" evidence="1">
    <location>
        <begin position="251"/>
        <end position="309"/>
    </location>
</feature>
<evidence type="ECO:0000313" key="4">
    <source>
        <dbReference type="Proteomes" id="UP001557470"/>
    </source>
</evidence>
<protein>
    <submittedName>
        <fullName evidence="3">Uncharacterized protein</fullName>
    </submittedName>
</protein>
<dbReference type="AlphaFoldDB" id="A0ABD0Y890"/>
<evidence type="ECO:0000256" key="2">
    <source>
        <dbReference type="SAM" id="MobiDB-lite"/>
    </source>
</evidence>
<feature type="region of interest" description="Disordered" evidence="2">
    <location>
        <begin position="1"/>
        <end position="23"/>
    </location>
</feature>
<sequence length="431" mass="48812">MDFSRKTLTNENITNENTSKRRRAAQKLICSPPMRILKDTSNEIPLGRQILRTPPLSELKRHFVRSETHINELPCNTDAILQPNEDTNMQTKGVKRTKASPVKEHLSPVLNVTMDLYQMEPVESEMLQRSRVNSSTICSASMLEEDPYSLIRGMEGYEVTLEDLAFIKAAKQKKQLNNLQSELVELLKQLENKIKISREKFQAELNQILSCKSVGGLLLSSLSSLRSSEVESLDKKSLLAQKKTAYVQQAVLKEQAKLVELEDRVAKALRLREKEEQRPQEIENQYKHILKIEANVNRVKMELSELSSQLTRALDVGNESFLTTQRKFNNLEVFKAIENEGDVISQEASQVDKGQAKARNKKRKYAKTSTQVVSLVQIKVENVATTIGAADEVTIRRSSRIAKKKSSETVPVLGNMCPVKTILHGKKVKIF</sequence>
<evidence type="ECO:0000313" key="3">
    <source>
        <dbReference type="EMBL" id="KAL1022096.1"/>
    </source>
</evidence>
<feature type="compositionally biased region" description="Low complexity" evidence="2">
    <location>
        <begin position="7"/>
        <end position="17"/>
    </location>
</feature>
<proteinExistence type="predicted"/>
<feature type="coiled-coil region" evidence="1">
    <location>
        <begin position="169"/>
        <end position="207"/>
    </location>
</feature>